<dbReference type="Pfam" id="PF07510">
    <property type="entry name" value="GmrSD_C"/>
    <property type="match status" value="1"/>
</dbReference>
<dbReference type="InterPro" id="IPR011089">
    <property type="entry name" value="GmrSD_C"/>
</dbReference>
<dbReference type="EMBL" id="CR931997">
    <property type="protein sequence ID" value="CAI37536.1"/>
    <property type="molecule type" value="Genomic_DNA"/>
</dbReference>
<reference evidence="4 5" key="1">
    <citation type="journal article" date="2005" name="J. Bacteriol.">
        <title>Complete genome sequence and analysis of the multiresistant nosocomial pathogen Corynebacterium jeikeium K411, a lipid-requiring bacterium of the human skin flora.</title>
        <authorList>
            <person name="Tauch A."/>
            <person name="Kaiser O."/>
            <person name="Hain T."/>
            <person name="Goesmann A."/>
            <person name="Weisshaar B."/>
            <person name="Albersmeier A."/>
            <person name="Bekel T."/>
            <person name="Bischoff N."/>
            <person name="Brune I."/>
            <person name="Chakraborty T."/>
            <person name="Kalinowski J."/>
            <person name="Meyer F."/>
            <person name="Rupp O."/>
            <person name="Schneiker S."/>
            <person name="Viehoever P."/>
            <person name="Puehler A."/>
        </authorList>
    </citation>
    <scope>NUCLEOTIDE SEQUENCE [LARGE SCALE GENOMIC DNA]</scope>
    <source>
        <strain evidence="4 5">K411</strain>
    </source>
</reference>
<feature type="transmembrane region" description="Helical" evidence="2">
    <location>
        <begin position="12"/>
        <end position="29"/>
    </location>
</feature>
<evidence type="ECO:0000256" key="2">
    <source>
        <dbReference type="SAM" id="Phobius"/>
    </source>
</evidence>
<evidence type="ECO:0000313" key="5">
    <source>
        <dbReference type="Proteomes" id="UP000000545"/>
    </source>
</evidence>
<accession>Q4JUH1</accession>
<evidence type="ECO:0000313" key="4">
    <source>
        <dbReference type="EMBL" id="CAI37536.1"/>
    </source>
</evidence>
<dbReference type="STRING" id="306537.jk1364"/>
<dbReference type="PATRIC" id="fig|306537.10.peg.1384"/>
<dbReference type="Gene3D" id="1.10.30.50">
    <property type="match status" value="1"/>
</dbReference>
<dbReference type="HOGENOM" id="CLU_043034_1_1_11"/>
<dbReference type="RefSeq" id="WP_011273841.1">
    <property type="nucleotide sequence ID" value="NC_007164.1"/>
</dbReference>
<dbReference type="eggNOG" id="COG3513">
    <property type="taxonomic scope" value="Bacteria"/>
</dbReference>
<protein>
    <submittedName>
        <fullName evidence="4">Putative secreted protein</fullName>
    </submittedName>
</protein>
<dbReference type="OrthoDB" id="5196645at2"/>
<proteinExistence type="predicted"/>
<feature type="region of interest" description="Disordered" evidence="1">
    <location>
        <begin position="99"/>
        <end position="118"/>
    </location>
</feature>
<gene>
    <name evidence="4" type="ordered locus">jk1364</name>
</gene>
<keyword evidence="5" id="KW-1185">Reference proteome</keyword>
<dbReference type="Proteomes" id="UP000000545">
    <property type="component" value="Chromosome"/>
</dbReference>
<evidence type="ECO:0000256" key="1">
    <source>
        <dbReference type="SAM" id="MobiDB-lite"/>
    </source>
</evidence>
<dbReference type="KEGG" id="cjk:jk1364"/>
<sequence>MRRFFLSQPFTIYCLFLVIVVCVVSWVTTPHRHHPQDQKTVREYLQHIRQIPSRPRVLGYSRARFGDGWEMQVTDFGVCNTRHFLLVQTFGGSAGGCASGSANRSASEREGVDPYTKHPMDRHSVDIDHIVPLAAAWDLGAYAWPEAQRRAFANDTQRNLVVTASEVNREKSDATMSEWLPPVDSCNYCARFMRVAGDYGLALPAADAQAAREACDL</sequence>
<name>Q4JUH1_CORJK</name>
<feature type="domain" description="GmrSD restriction endonucleases C-terminal" evidence="3">
    <location>
        <begin position="117"/>
        <end position="186"/>
    </location>
</feature>
<organism evidence="4 5">
    <name type="scientific">Corynebacterium jeikeium (strain K411)</name>
    <dbReference type="NCBI Taxonomy" id="306537"/>
    <lineage>
        <taxon>Bacteria</taxon>
        <taxon>Bacillati</taxon>
        <taxon>Actinomycetota</taxon>
        <taxon>Actinomycetes</taxon>
        <taxon>Mycobacteriales</taxon>
        <taxon>Corynebacteriaceae</taxon>
        <taxon>Corynebacterium</taxon>
    </lineage>
</organism>
<dbReference type="AlphaFoldDB" id="Q4JUH1"/>
<keyword evidence="2" id="KW-0812">Transmembrane</keyword>
<keyword evidence="2" id="KW-1133">Transmembrane helix</keyword>
<feature type="compositionally biased region" description="Basic and acidic residues" evidence="1">
    <location>
        <begin position="106"/>
        <end position="118"/>
    </location>
</feature>
<evidence type="ECO:0000259" key="3">
    <source>
        <dbReference type="Pfam" id="PF07510"/>
    </source>
</evidence>
<keyword evidence="2" id="KW-0472">Membrane</keyword>